<organism evidence="2 3">
    <name type="scientific">Phnomibacter ginsenosidimutans</name>
    <dbReference type="NCBI Taxonomy" id="2676868"/>
    <lineage>
        <taxon>Bacteria</taxon>
        <taxon>Pseudomonadati</taxon>
        <taxon>Bacteroidota</taxon>
        <taxon>Chitinophagia</taxon>
        <taxon>Chitinophagales</taxon>
        <taxon>Chitinophagaceae</taxon>
        <taxon>Phnomibacter</taxon>
    </lineage>
</organism>
<keyword evidence="1" id="KW-0732">Signal</keyword>
<dbReference type="EMBL" id="CP046566">
    <property type="protein sequence ID" value="QGW27825.1"/>
    <property type="molecule type" value="Genomic_DNA"/>
</dbReference>
<proteinExistence type="predicted"/>
<dbReference type="RefSeq" id="WP_157477956.1">
    <property type="nucleotide sequence ID" value="NZ_CP046566.1"/>
</dbReference>
<keyword evidence="3" id="KW-1185">Reference proteome</keyword>
<accession>A0A6I6GHF6</accession>
<dbReference type="KEGG" id="fls:GLV81_06700"/>
<sequence>MRMSTLLPATLTCLLTLVLVSASAQEATPKKSKSEEKQARREKINQIRKAEEEGAIVYNKEWVMGGRLYSDGWGAYYQRAKMKTNYKSNWFLAEVGIRKANNEFKLGNEDIALGFALSRPYIYGKQNVFLQTKFGVGQQFLIGGKGTKNGVAVSALYGGGLALSFLKPYYIEKFDARKNEVLTIKWQDNNSYTDTLFMDDRVMGASAGFFKGFSELKFRPGVFAKAGLRFDYGRYNELISAIECGVNAEFYAQKMPIMVDNTAKRFFANLYIAVEFGRRK</sequence>
<evidence type="ECO:0000256" key="1">
    <source>
        <dbReference type="SAM" id="SignalP"/>
    </source>
</evidence>
<evidence type="ECO:0000313" key="3">
    <source>
        <dbReference type="Proteomes" id="UP000426027"/>
    </source>
</evidence>
<dbReference type="AlphaFoldDB" id="A0A6I6GHF6"/>
<gene>
    <name evidence="2" type="ORF">GLV81_06700</name>
</gene>
<feature type="chain" id="PRO_5026268832" evidence="1">
    <location>
        <begin position="25"/>
        <end position="280"/>
    </location>
</feature>
<evidence type="ECO:0000313" key="2">
    <source>
        <dbReference type="EMBL" id="QGW27825.1"/>
    </source>
</evidence>
<feature type="signal peptide" evidence="1">
    <location>
        <begin position="1"/>
        <end position="24"/>
    </location>
</feature>
<reference evidence="2 3" key="1">
    <citation type="submission" date="2019-11" db="EMBL/GenBank/DDBJ databases">
        <authorList>
            <person name="Im W.T."/>
        </authorList>
    </citation>
    <scope>NUCLEOTIDE SEQUENCE [LARGE SCALE GENOMIC DNA]</scope>
    <source>
        <strain evidence="2 3">SB-02</strain>
    </source>
</reference>
<protein>
    <submittedName>
        <fullName evidence="2">Uncharacterized protein</fullName>
    </submittedName>
</protein>
<dbReference type="Proteomes" id="UP000426027">
    <property type="component" value="Chromosome"/>
</dbReference>
<name>A0A6I6GHF6_9BACT</name>